<organism evidence="1 2">
    <name type="scientific">Punica granatum</name>
    <name type="common">Pomegranate</name>
    <dbReference type="NCBI Taxonomy" id="22663"/>
    <lineage>
        <taxon>Eukaryota</taxon>
        <taxon>Viridiplantae</taxon>
        <taxon>Streptophyta</taxon>
        <taxon>Embryophyta</taxon>
        <taxon>Tracheophyta</taxon>
        <taxon>Spermatophyta</taxon>
        <taxon>Magnoliopsida</taxon>
        <taxon>eudicotyledons</taxon>
        <taxon>Gunneridae</taxon>
        <taxon>Pentapetalae</taxon>
        <taxon>rosids</taxon>
        <taxon>malvids</taxon>
        <taxon>Myrtales</taxon>
        <taxon>Lythraceae</taxon>
        <taxon>Punica</taxon>
    </lineage>
</organism>
<reference evidence="1 2" key="1">
    <citation type="submission" date="2017-11" db="EMBL/GenBank/DDBJ databases">
        <title>De-novo sequencing of pomegranate (Punica granatum L.) genome.</title>
        <authorList>
            <person name="Akparov Z."/>
            <person name="Amiraslanov A."/>
            <person name="Hajiyeva S."/>
            <person name="Abbasov M."/>
            <person name="Kaur K."/>
            <person name="Hamwieh A."/>
            <person name="Solovyev V."/>
            <person name="Salamov A."/>
            <person name="Braich B."/>
            <person name="Kosarev P."/>
            <person name="Mahmoud A."/>
            <person name="Hajiyev E."/>
            <person name="Babayeva S."/>
            <person name="Izzatullayeva V."/>
            <person name="Mammadov A."/>
            <person name="Mammadov A."/>
            <person name="Sharifova S."/>
            <person name="Ojaghi J."/>
            <person name="Eynullazada K."/>
            <person name="Bayramov B."/>
            <person name="Abdulazimova A."/>
            <person name="Shahmuradov I."/>
        </authorList>
    </citation>
    <scope>NUCLEOTIDE SEQUENCE [LARGE SCALE GENOMIC DNA]</scope>
    <source>
        <strain evidence="2">cv. AG2017</strain>
        <tissue evidence="1">Leaf</tissue>
    </source>
</reference>
<evidence type="ECO:0000313" key="2">
    <source>
        <dbReference type="Proteomes" id="UP000233551"/>
    </source>
</evidence>
<evidence type="ECO:0008006" key="3">
    <source>
        <dbReference type="Google" id="ProtNLM"/>
    </source>
</evidence>
<dbReference type="EMBL" id="PGOL01002547">
    <property type="protein sequence ID" value="PKI47144.1"/>
    <property type="molecule type" value="Genomic_DNA"/>
</dbReference>
<gene>
    <name evidence="1" type="ORF">CRG98_032458</name>
</gene>
<sequence>MATGAYSRYKSLKAADIPTWADLTSKFIDQYRYCAETSPNLLELSTKEMIEGKSFNAYAAKWRALAAKHVLPISEAQQIQLFHSTLKEAYYLHLLAHTSSFSNLIDTGKKFDMGIKFGKIEGLAEKGGQSSKNAIATPSPTSNKKGRDAFVNVVSLGCQAPKPYSMNLASMPPIA</sequence>
<evidence type="ECO:0000313" key="1">
    <source>
        <dbReference type="EMBL" id="PKI47144.1"/>
    </source>
</evidence>
<dbReference type="Proteomes" id="UP000233551">
    <property type="component" value="Unassembled WGS sequence"/>
</dbReference>
<name>A0A2I0IT28_PUNGR</name>
<accession>A0A2I0IT28</accession>
<comment type="caution">
    <text evidence="1">The sequence shown here is derived from an EMBL/GenBank/DDBJ whole genome shotgun (WGS) entry which is preliminary data.</text>
</comment>
<keyword evidence="2" id="KW-1185">Reference proteome</keyword>
<protein>
    <recommendedName>
        <fullName evidence="3">Retrotransposon gag domain-containing protein</fullName>
    </recommendedName>
</protein>
<dbReference type="AlphaFoldDB" id="A0A2I0IT28"/>
<proteinExistence type="predicted"/>